<keyword evidence="2" id="KW-1133">Transmembrane helix</keyword>
<evidence type="ECO:0008006" key="5">
    <source>
        <dbReference type="Google" id="ProtNLM"/>
    </source>
</evidence>
<sequence length="262" mass="29906">MLSSERTQNELFWSIGEYISAEELKKSIPVDVELPVPEGIGTAQPNPFTLIRKRNVKIAAWLSTIMLIIQIGFCWNSQDKEVFKKDLVYVRNPAPGGTIDVSFVTENFRLEGNDRKNVQIQMTSPDLSNHYIYYSLALINTQTDIAYDTGLEMSYYEGYEDGESWSEGSKSADVIIGEVPAGEYYLRLESESDYPQGSRANVSLSIKRDVDRSVYYFLFLLALWLPVPYSLFRSFSFEASRNENSDFAPSNFEDDDSNYNDD</sequence>
<name>M3I137_LEPIR</name>
<feature type="transmembrane region" description="Helical" evidence="2">
    <location>
        <begin position="214"/>
        <end position="232"/>
    </location>
</feature>
<evidence type="ECO:0000256" key="2">
    <source>
        <dbReference type="SAM" id="Phobius"/>
    </source>
</evidence>
<evidence type="ECO:0000313" key="4">
    <source>
        <dbReference type="Proteomes" id="UP000011776"/>
    </source>
</evidence>
<dbReference type="Proteomes" id="UP000011776">
    <property type="component" value="Unassembled WGS sequence"/>
</dbReference>
<dbReference type="EMBL" id="AFME02000340">
    <property type="protein sequence ID" value="EMG09141.1"/>
    <property type="molecule type" value="Genomic_DNA"/>
</dbReference>
<gene>
    <name evidence="3" type="ORF">LEP1GSC151_4860</name>
</gene>
<reference evidence="3 4" key="1">
    <citation type="submission" date="2013-02" db="EMBL/GenBank/DDBJ databases">
        <authorList>
            <person name="Harkins D.M."/>
            <person name="Durkin A.S."/>
            <person name="Brinkac L.M."/>
            <person name="Haft D.H."/>
            <person name="Selengut J.D."/>
            <person name="Sanka R."/>
            <person name="DePew J."/>
            <person name="Purushe J."/>
            <person name="Tulsiani S.M."/>
            <person name="Graham G.C."/>
            <person name="Burns M.-A."/>
            <person name="Dohnt M.F."/>
            <person name="Smythe L.D."/>
            <person name="McKay D.B."/>
            <person name="Craig S.B."/>
            <person name="Vinetz J.M."/>
            <person name="Sutton G.G."/>
            <person name="Nierman W.C."/>
            <person name="Fouts D.E."/>
        </authorList>
    </citation>
    <scope>NUCLEOTIDE SEQUENCE [LARGE SCALE GENOMIC DNA]</scope>
    <source>
        <strain evidence="3 4">LT2186</strain>
    </source>
</reference>
<evidence type="ECO:0000313" key="3">
    <source>
        <dbReference type="EMBL" id="EMG09141.1"/>
    </source>
</evidence>
<feature type="region of interest" description="Disordered" evidence="1">
    <location>
        <begin position="243"/>
        <end position="262"/>
    </location>
</feature>
<keyword evidence="2" id="KW-0472">Membrane</keyword>
<accession>M3I137</accession>
<proteinExistence type="predicted"/>
<dbReference type="BioCyc" id="LINT1001599:G11K9-1661-MONOMER"/>
<dbReference type="AlphaFoldDB" id="M3I137"/>
<feature type="compositionally biased region" description="Acidic residues" evidence="1">
    <location>
        <begin position="252"/>
        <end position="262"/>
    </location>
</feature>
<keyword evidence="2" id="KW-0812">Transmembrane</keyword>
<protein>
    <recommendedName>
        <fullName evidence="5">DUF4178 domain-containing protein</fullName>
    </recommendedName>
</protein>
<feature type="transmembrane region" description="Helical" evidence="2">
    <location>
        <begin position="58"/>
        <end position="75"/>
    </location>
</feature>
<evidence type="ECO:0000256" key="1">
    <source>
        <dbReference type="SAM" id="MobiDB-lite"/>
    </source>
</evidence>
<comment type="caution">
    <text evidence="3">The sequence shown here is derived from an EMBL/GenBank/DDBJ whole genome shotgun (WGS) entry which is preliminary data.</text>
</comment>
<organism evidence="3 4">
    <name type="scientific">Leptospira interrogans serovar Grippotyphosa str. LT2186</name>
    <dbReference type="NCBI Taxonomy" id="1001599"/>
    <lineage>
        <taxon>Bacteria</taxon>
        <taxon>Pseudomonadati</taxon>
        <taxon>Spirochaetota</taxon>
        <taxon>Spirochaetia</taxon>
        <taxon>Leptospirales</taxon>
        <taxon>Leptospiraceae</taxon>
        <taxon>Leptospira</taxon>
    </lineage>
</organism>